<comment type="caution">
    <text evidence="1">The sequence shown here is derived from an EMBL/GenBank/DDBJ whole genome shotgun (WGS) entry which is preliminary data.</text>
</comment>
<organism evidence="1 2">
    <name type="scientific">Streblomastix strix</name>
    <dbReference type="NCBI Taxonomy" id="222440"/>
    <lineage>
        <taxon>Eukaryota</taxon>
        <taxon>Metamonada</taxon>
        <taxon>Preaxostyla</taxon>
        <taxon>Oxymonadida</taxon>
        <taxon>Streblomastigidae</taxon>
        <taxon>Streblomastix</taxon>
    </lineage>
</organism>
<evidence type="ECO:0000313" key="2">
    <source>
        <dbReference type="Proteomes" id="UP000324800"/>
    </source>
</evidence>
<dbReference type="Proteomes" id="UP000324800">
    <property type="component" value="Unassembled WGS sequence"/>
</dbReference>
<protein>
    <submittedName>
        <fullName evidence="1">Uncharacterized protein</fullName>
    </submittedName>
</protein>
<accession>A0A5J4VNB7</accession>
<proteinExistence type="predicted"/>
<name>A0A5J4VNB7_9EUKA</name>
<evidence type="ECO:0000313" key="1">
    <source>
        <dbReference type="EMBL" id="KAA6383876.1"/>
    </source>
</evidence>
<gene>
    <name evidence="1" type="ORF">EZS28_020599</name>
</gene>
<dbReference type="AlphaFoldDB" id="A0A5J4VNB7"/>
<sequence length="117" mass="13554">MESQEKPSYFHWSKYSNEQIEEFIKEAIEKQDEELAKMWRYILYLKLLNLKTYDNGLIQQSIGIEPVQSIGQPYTLVTNITAFNGMFVGVPLNLGFIALSTIENKVYPEQHTVFGSE</sequence>
<reference evidence="1 2" key="1">
    <citation type="submission" date="2019-03" db="EMBL/GenBank/DDBJ databases">
        <title>Single cell metagenomics reveals metabolic interactions within the superorganism composed of flagellate Streblomastix strix and complex community of Bacteroidetes bacteria on its surface.</title>
        <authorList>
            <person name="Treitli S.C."/>
            <person name="Kolisko M."/>
            <person name="Husnik F."/>
            <person name="Keeling P."/>
            <person name="Hampl V."/>
        </authorList>
    </citation>
    <scope>NUCLEOTIDE SEQUENCE [LARGE SCALE GENOMIC DNA]</scope>
    <source>
        <strain evidence="1">ST1C</strain>
    </source>
</reference>
<dbReference type="EMBL" id="SNRW01006028">
    <property type="protein sequence ID" value="KAA6383876.1"/>
    <property type="molecule type" value="Genomic_DNA"/>
</dbReference>